<proteinExistence type="predicted"/>
<evidence type="ECO:0000313" key="2">
    <source>
        <dbReference type="Proteomes" id="UP000241462"/>
    </source>
</evidence>
<gene>
    <name evidence="1" type="ORF">BD289DRAFT_136037</name>
</gene>
<dbReference type="InParanoid" id="A0A2T3AFF1"/>
<dbReference type="EMBL" id="KZ678397">
    <property type="protein sequence ID" value="PSR94518.1"/>
    <property type="molecule type" value="Genomic_DNA"/>
</dbReference>
<sequence>MIHGQDGVLPYWSLAVGQEASSSSWGWGSSPPTTDDRDCNCANSPFQQPTIPSFSFPSHSRSETGHALDHRTGPLGALQVATRSLSPRCPAAPDFFLLHPTATCAAGDVDASLAPHSTTTGAVHVLACSILCRSSLCVRVSSSSSILFASAARYLLLHDIIARAKRRSGKRGTRTRRARLWRAS</sequence>
<organism evidence="1 2">
    <name type="scientific">Coniella lustricola</name>
    <dbReference type="NCBI Taxonomy" id="2025994"/>
    <lineage>
        <taxon>Eukaryota</taxon>
        <taxon>Fungi</taxon>
        <taxon>Dikarya</taxon>
        <taxon>Ascomycota</taxon>
        <taxon>Pezizomycotina</taxon>
        <taxon>Sordariomycetes</taxon>
        <taxon>Sordariomycetidae</taxon>
        <taxon>Diaporthales</taxon>
        <taxon>Schizoparmaceae</taxon>
        <taxon>Coniella</taxon>
    </lineage>
</organism>
<reference evidence="1 2" key="1">
    <citation type="journal article" date="2018" name="Mycol. Prog.">
        <title>Coniella lustricola, a new species from submerged detritus.</title>
        <authorList>
            <person name="Raudabaugh D.B."/>
            <person name="Iturriaga T."/>
            <person name="Carver A."/>
            <person name="Mondo S."/>
            <person name="Pangilinan J."/>
            <person name="Lipzen A."/>
            <person name="He G."/>
            <person name="Amirebrahimi M."/>
            <person name="Grigoriev I.V."/>
            <person name="Miller A.N."/>
        </authorList>
    </citation>
    <scope>NUCLEOTIDE SEQUENCE [LARGE SCALE GENOMIC DNA]</scope>
    <source>
        <strain evidence="1 2">B22-T-1</strain>
    </source>
</reference>
<protein>
    <submittedName>
        <fullName evidence="1">Uncharacterized protein</fullName>
    </submittedName>
</protein>
<name>A0A2T3AFF1_9PEZI</name>
<accession>A0A2T3AFF1</accession>
<keyword evidence="2" id="KW-1185">Reference proteome</keyword>
<dbReference type="AlphaFoldDB" id="A0A2T3AFF1"/>
<dbReference type="Proteomes" id="UP000241462">
    <property type="component" value="Unassembled WGS sequence"/>
</dbReference>
<evidence type="ECO:0000313" key="1">
    <source>
        <dbReference type="EMBL" id="PSR94518.1"/>
    </source>
</evidence>